<dbReference type="PROSITE" id="PS00194">
    <property type="entry name" value="THIOREDOXIN_1"/>
    <property type="match status" value="1"/>
</dbReference>
<dbReference type="InterPro" id="IPR000866">
    <property type="entry name" value="AhpC/TSA"/>
</dbReference>
<dbReference type="Pfam" id="PF14289">
    <property type="entry name" value="DUF4369"/>
    <property type="match status" value="1"/>
</dbReference>
<dbReference type="STRING" id="1122159.SAMN02745246_01508"/>
<dbReference type="PROSITE" id="PS51352">
    <property type="entry name" value="THIOREDOXIN_2"/>
    <property type="match status" value="1"/>
</dbReference>
<keyword evidence="4" id="KW-0676">Redox-active center</keyword>
<dbReference type="InterPro" id="IPR036249">
    <property type="entry name" value="Thioredoxin-like_sf"/>
</dbReference>
<dbReference type="RefSeq" id="WP_073098621.1">
    <property type="nucleotide sequence ID" value="NZ_QOVL01000006.1"/>
</dbReference>
<feature type="domain" description="Thioredoxin" evidence="5">
    <location>
        <begin position="247"/>
        <end position="388"/>
    </location>
</feature>
<dbReference type="Gene3D" id="3.40.30.10">
    <property type="entry name" value="Glutaredoxin"/>
    <property type="match status" value="1"/>
</dbReference>
<evidence type="ECO:0000256" key="1">
    <source>
        <dbReference type="ARBA" id="ARBA00004196"/>
    </source>
</evidence>
<accession>A0A4Q0PMW5</accession>
<gene>
    <name evidence="6" type="ORF">DSL99_1674</name>
</gene>
<dbReference type="EMBL" id="QOVL01000006">
    <property type="protein sequence ID" value="RXG31850.1"/>
    <property type="molecule type" value="Genomic_DNA"/>
</dbReference>
<evidence type="ECO:0000256" key="3">
    <source>
        <dbReference type="ARBA" id="ARBA00023157"/>
    </source>
</evidence>
<comment type="caution">
    <text evidence="6">The sequence shown here is derived from an EMBL/GenBank/DDBJ whole genome shotgun (WGS) entry which is preliminary data.</text>
</comment>
<evidence type="ECO:0000313" key="6">
    <source>
        <dbReference type="EMBL" id="RXG31850.1"/>
    </source>
</evidence>
<evidence type="ECO:0000313" key="7">
    <source>
        <dbReference type="Proteomes" id="UP000290608"/>
    </source>
</evidence>
<dbReference type="SUPFAM" id="SSF52833">
    <property type="entry name" value="Thioredoxin-like"/>
    <property type="match status" value="1"/>
</dbReference>
<dbReference type="InterPro" id="IPR017937">
    <property type="entry name" value="Thioredoxin_CS"/>
</dbReference>
<name>A0A4Q0PMW5_9FLAO</name>
<organism evidence="6 7">
    <name type="scientific">Leeuwenhoekiella marinoflava</name>
    <dbReference type="NCBI Taxonomy" id="988"/>
    <lineage>
        <taxon>Bacteria</taxon>
        <taxon>Pseudomonadati</taxon>
        <taxon>Bacteroidota</taxon>
        <taxon>Flavobacteriia</taxon>
        <taxon>Flavobacteriales</taxon>
        <taxon>Flavobacteriaceae</taxon>
        <taxon>Leeuwenhoekiella</taxon>
    </lineage>
</organism>
<dbReference type="AlphaFoldDB" id="A0A4Q0PMW5"/>
<dbReference type="InterPro" id="IPR050553">
    <property type="entry name" value="Thioredoxin_ResA/DsbE_sf"/>
</dbReference>
<reference evidence="6 7" key="1">
    <citation type="submission" date="2018-07" db="EMBL/GenBank/DDBJ databases">
        <title>Leeuwenhoekiella genomics.</title>
        <authorList>
            <person name="Tahon G."/>
            <person name="Willems A."/>
        </authorList>
    </citation>
    <scope>NUCLEOTIDE SEQUENCE [LARGE SCALE GENOMIC DNA]</scope>
    <source>
        <strain evidence="6 7">LMG 1345</strain>
    </source>
</reference>
<dbReference type="GO" id="GO:0030313">
    <property type="term" value="C:cell envelope"/>
    <property type="evidence" value="ECO:0007669"/>
    <property type="project" value="UniProtKB-SubCell"/>
</dbReference>
<comment type="subcellular location">
    <subcellularLocation>
        <location evidence="1">Cell envelope</location>
    </subcellularLocation>
</comment>
<evidence type="ECO:0000256" key="4">
    <source>
        <dbReference type="ARBA" id="ARBA00023284"/>
    </source>
</evidence>
<evidence type="ECO:0000256" key="2">
    <source>
        <dbReference type="ARBA" id="ARBA00022748"/>
    </source>
</evidence>
<sequence>MQNKFNWLIILIALTAIQCKNTETSEIDTTQHTDRYQIKGTVSDIQDGVMYLEEVDRLEGIEAQIDSALIKDGNFTFEGRIDEPRMFRIKTADSTPSSLYFILSNEQITVTGIKDSLYKAKVSGATVNAVYRDYYDNSFETVREKAGHVYAYSDSLTKGGKVKLGKVQRQEMDQKWEELSAFNDSITEVFIRTHKNSLATPLIIKERYIQYPNPEKAREFYDMLDTVSKSSYYGFKLADALKGLEAVAVNSPAPAIDNQVNLDGELIGLGDYKGKYVLVDFWASWCAPCRKENPNVKSAYDVYHPKGLEILAISLDDKKNLWEKAIEADNLPWAHVSDLKGFKNEAAQAYSVSSIPQNFLINPDGIIIATNLREEGLHTKLKEVFGEL</sequence>
<dbReference type="Proteomes" id="UP000290608">
    <property type="component" value="Unassembled WGS sequence"/>
</dbReference>
<dbReference type="InterPro" id="IPR013766">
    <property type="entry name" value="Thioredoxin_domain"/>
</dbReference>
<dbReference type="GO" id="GO:0017004">
    <property type="term" value="P:cytochrome complex assembly"/>
    <property type="evidence" value="ECO:0007669"/>
    <property type="project" value="UniProtKB-KW"/>
</dbReference>
<dbReference type="CDD" id="cd02966">
    <property type="entry name" value="TlpA_like_family"/>
    <property type="match status" value="1"/>
</dbReference>
<evidence type="ECO:0000259" key="5">
    <source>
        <dbReference type="PROSITE" id="PS51352"/>
    </source>
</evidence>
<dbReference type="GO" id="GO:0016209">
    <property type="term" value="F:antioxidant activity"/>
    <property type="evidence" value="ECO:0007669"/>
    <property type="project" value="InterPro"/>
</dbReference>
<keyword evidence="2" id="KW-0201">Cytochrome c-type biogenesis</keyword>
<keyword evidence="3" id="KW-1015">Disulfide bond</keyword>
<dbReference type="InterPro" id="IPR025380">
    <property type="entry name" value="DUF4369"/>
</dbReference>
<dbReference type="Pfam" id="PF00578">
    <property type="entry name" value="AhpC-TSA"/>
    <property type="match status" value="1"/>
</dbReference>
<proteinExistence type="predicted"/>
<dbReference type="PANTHER" id="PTHR42852:SF6">
    <property type="entry name" value="THIOL:DISULFIDE INTERCHANGE PROTEIN DSBE"/>
    <property type="match status" value="1"/>
</dbReference>
<dbReference type="GO" id="GO:0016491">
    <property type="term" value="F:oxidoreductase activity"/>
    <property type="evidence" value="ECO:0007669"/>
    <property type="project" value="InterPro"/>
</dbReference>
<dbReference type="PANTHER" id="PTHR42852">
    <property type="entry name" value="THIOL:DISULFIDE INTERCHANGE PROTEIN DSBE"/>
    <property type="match status" value="1"/>
</dbReference>
<protein>
    <submittedName>
        <fullName evidence="6">Peroxiredoxin</fullName>
    </submittedName>
</protein>